<comment type="caution">
    <text evidence="3">The sequence shown here is derived from an EMBL/GenBank/DDBJ whole genome shotgun (WGS) entry which is preliminary data.</text>
</comment>
<keyword evidence="4" id="KW-1185">Reference proteome</keyword>
<dbReference type="Proteomes" id="UP000317238">
    <property type="component" value="Unassembled WGS sequence"/>
</dbReference>
<proteinExistence type="predicted"/>
<dbReference type="AlphaFoldDB" id="A0A5C5Y5B7"/>
<feature type="compositionally biased region" description="Basic and acidic residues" evidence="2">
    <location>
        <begin position="148"/>
        <end position="157"/>
    </location>
</feature>
<evidence type="ECO:0000313" key="4">
    <source>
        <dbReference type="Proteomes" id="UP000317238"/>
    </source>
</evidence>
<feature type="coiled-coil region" evidence="1">
    <location>
        <begin position="40"/>
        <end position="70"/>
    </location>
</feature>
<reference evidence="3 4" key="1">
    <citation type="submission" date="2019-02" db="EMBL/GenBank/DDBJ databases">
        <title>Deep-cultivation of Planctomycetes and their phenomic and genomic characterization uncovers novel biology.</title>
        <authorList>
            <person name="Wiegand S."/>
            <person name="Jogler M."/>
            <person name="Boedeker C."/>
            <person name="Pinto D."/>
            <person name="Vollmers J."/>
            <person name="Rivas-Marin E."/>
            <person name="Kohn T."/>
            <person name="Peeters S.H."/>
            <person name="Heuer A."/>
            <person name="Rast P."/>
            <person name="Oberbeckmann S."/>
            <person name="Bunk B."/>
            <person name="Jeske O."/>
            <person name="Meyerdierks A."/>
            <person name="Storesund J.E."/>
            <person name="Kallscheuer N."/>
            <person name="Luecker S."/>
            <person name="Lage O.M."/>
            <person name="Pohl T."/>
            <person name="Merkel B.J."/>
            <person name="Hornburger P."/>
            <person name="Mueller R.-W."/>
            <person name="Bruemmer F."/>
            <person name="Labrenz M."/>
            <person name="Spormann A.M."/>
            <person name="Op Den Camp H."/>
            <person name="Overmann J."/>
            <person name="Amann R."/>
            <person name="Jetten M.S.M."/>
            <person name="Mascher T."/>
            <person name="Medema M.H."/>
            <person name="Devos D.P."/>
            <person name="Kaster A.-K."/>
            <person name="Ovreas L."/>
            <person name="Rohde M."/>
            <person name="Galperin M.Y."/>
            <person name="Jogler C."/>
        </authorList>
    </citation>
    <scope>NUCLEOTIDE SEQUENCE [LARGE SCALE GENOMIC DNA]</scope>
    <source>
        <strain evidence="3 4">Pan14r</strain>
    </source>
</reference>
<evidence type="ECO:0008006" key="5">
    <source>
        <dbReference type="Google" id="ProtNLM"/>
    </source>
</evidence>
<gene>
    <name evidence="3" type="ORF">Pan14r_22000</name>
</gene>
<evidence type="ECO:0000256" key="1">
    <source>
        <dbReference type="SAM" id="Coils"/>
    </source>
</evidence>
<organism evidence="3 4">
    <name type="scientific">Crateriforma conspicua</name>
    <dbReference type="NCBI Taxonomy" id="2527996"/>
    <lineage>
        <taxon>Bacteria</taxon>
        <taxon>Pseudomonadati</taxon>
        <taxon>Planctomycetota</taxon>
        <taxon>Planctomycetia</taxon>
        <taxon>Planctomycetales</taxon>
        <taxon>Planctomycetaceae</taxon>
        <taxon>Crateriforma</taxon>
    </lineage>
</organism>
<evidence type="ECO:0000313" key="3">
    <source>
        <dbReference type="EMBL" id="TWT69903.1"/>
    </source>
</evidence>
<dbReference type="EMBL" id="SJPL01000001">
    <property type="protein sequence ID" value="TWT69903.1"/>
    <property type="molecule type" value="Genomic_DNA"/>
</dbReference>
<dbReference type="OrthoDB" id="274461at2"/>
<name>A0A5C5Y5B7_9PLAN</name>
<evidence type="ECO:0000256" key="2">
    <source>
        <dbReference type="SAM" id="MobiDB-lite"/>
    </source>
</evidence>
<accession>A0A5C5Y5B7</accession>
<protein>
    <recommendedName>
        <fullName evidence="5">FlgN protein</fullName>
    </recommendedName>
</protein>
<keyword evidence="1" id="KW-0175">Coiled coil</keyword>
<dbReference type="RefSeq" id="WP_145300415.1">
    <property type="nucleotide sequence ID" value="NZ_CP036319.1"/>
</dbReference>
<sequence length="166" mass="18325">MTNPTWQQRVADYADRLAEINESIDLILDETRVGTINVKSEELKASQEALSAQVQNLQNMLAEREELLAADDAVGSGTTLRTRLISTRRIDDARLAKRLDEVGRQIEVTRERSVALFVCQYHLANLGQELIRLLSGSTGGDTYGHKIGKPDTTERGRGGGLFNEAA</sequence>
<feature type="region of interest" description="Disordered" evidence="2">
    <location>
        <begin position="144"/>
        <end position="166"/>
    </location>
</feature>